<evidence type="ECO:0000313" key="1">
    <source>
        <dbReference type="EMBL" id="MBB4066238.1"/>
    </source>
</evidence>
<dbReference type="InterPro" id="IPR010982">
    <property type="entry name" value="Lambda_DNA-bd_dom_sf"/>
</dbReference>
<dbReference type="EMBL" id="JACIEZ010000008">
    <property type="protein sequence ID" value="MBB4066238.1"/>
    <property type="molecule type" value="Genomic_DNA"/>
</dbReference>
<dbReference type="Gene3D" id="1.10.260.40">
    <property type="entry name" value="lambda repressor-like DNA-binding domains"/>
    <property type="match status" value="1"/>
</dbReference>
<proteinExistence type="predicted"/>
<dbReference type="GO" id="GO:0003677">
    <property type="term" value="F:DNA binding"/>
    <property type="evidence" value="ECO:0007669"/>
    <property type="project" value="InterPro"/>
</dbReference>
<gene>
    <name evidence="1" type="ORF">GGR23_003453</name>
</gene>
<keyword evidence="2" id="KW-1185">Reference proteome</keyword>
<evidence type="ECO:0000313" key="2">
    <source>
        <dbReference type="Proteomes" id="UP000528286"/>
    </source>
</evidence>
<name>A0A7W6J7H7_9HYPH</name>
<organism evidence="1 2">
    <name type="scientific">Gellertiella hungarica</name>
    <dbReference type="NCBI Taxonomy" id="1572859"/>
    <lineage>
        <taxon>Bacteria</taxon>
        <taxon>Pseudomonadati</taxon>
        <taxon>Pseudomonadota</taxon>
        <taxon>Alphaproteobacteria</taxon>
        <taxon>Hyphomicrobiales</taxon>
        <taxon>Rhizobiaceae</taxon>
        <taxon>Gellertiella</taxon>
    </lineage>
</organism>
<protein>
    <submittedName>
        <fullName evidence="1">Uncharacterized protein</fullName>
    </submittedName>
</protein>
<sequence>MELVKSKLGTIESMEEDAESALRDRIAEALKMIGEGKAVAEKIGIANGTLNKYRAKTSTASMVNAAVIAEAAGLSLEWVATGKGEKLARKATALSIFASTGVDPILMEKLYKAVERVYRDAGQRPPGHRIANEATELLNLLLEKVTDIRDELVVDAVIPVLAQQLVERLAQAAAEPGTGKRSAS</sequence>
<accession>A0A7W6J7H7</accession>
<dbReference type="Proteomes" id="UP000528286">
    <property type="component" value="Unassembled WGS sequence"/>
</dbReference>
<reference evidence="1 2" key="1">
    <citation type="submission" date="2020-08" db="EMBL/GenBank/DDBJ databases">
        <title>Genomic Encyclopedia of Type Strains, Phase IV (KMG-IV): sequencing the most valuable type-strain genomes for metagenomic binning, comparative biology and taxonomic classification.</title>
        <authorList>
            <person name="Goeker M."/>
        </authorList>
    </citation>
    <scope>NUCLEOTIDE SEQUENCE [LARGE SCALE GENOMIC DNA]</scope>
    <source>
        <strain evidence="1 2">DSM 29853</strain>
    </source>
</reference>
<comment type="caution">
    <text evidence="1">The sequence shown here is derived from an EMBL/GenBank/DDBJ whole genome shotgun (WGS) entry which is preliminary data.</text>
</comment>
<dbReference type="RefSeq" id="WP_183367530.1">
    <property type="nucleotide sequence ID" value="NZ_JACIEZ010000008.1"/>
</dbReference>
<dbReference type="AlphaFoldDB" id="A0A7W6J7H7"/>
<dbReference type="SUPFAM" id="SSF47413">
    <property type="entry name" value="lambda repressor-like DNA-binding domains"/>
    <property type="match status" value="1"/>
</dbReference>